<dbReference type="PANTHER" id="PTHR19136">
    <property type="entry name" value="MOLYBDENUM COFACTOR GUANYLYLTRANSFERASE"/>
    <property type="match status" value="1"/>
</dbReference>
<dbReference type="InterPro" id="IPR025877">
    <property type="entry name" value="MobA-like_NTP_Trfase"/>
</dbReference>
<evidence type="ECO:0000259" key="2">
    <source>
        <dbReference type="Pfam" id="PF12804"/>
    </source>
</evidence>
<dbReference type="InterPro" id="IPR029044">
    <property type="entry name" value="Nucleotide-diphossugar_trans"/>
</dbReference>
<comment type="caution">
    <text evidence="3">The sequence shown here is derived from an EMBL/GenBank/DDBJ whole genome shotgun (WGS) entry which is preliminary data.</text>
</comment>
<dbReference type="AlphaFoldDB" id="A0A9W5REK2"/>
<dbReference type="SUPFAM" id="SSF53448">
    <property type="entry name" value="Nucleotide-diphospho-sugar transferases"/>
    <property type="match status" value="1"/>
</dbReference>
<evidence type="ECO:0000313" key="4">
    <source>
        <dbReference type="Proteomes" id="UP000014387"/>
    </source>
</evidence>
<dbReference type="Gene3D" id="3.90.550.10">
    <property type="entry name" value="Spore Coat Polysaccharide Biosynthesis Protein SpsA, Chain A"/>
    <property type="match status" value="1"/>
</dbReference>
<dbReference type="OrthoDB" id="4408226at2"/>
<dbReference type="Proteomes" id="UP000014387">
    <property type="component" value="Unassembled WGS sequence"/>
</dbReference>
<name>A0A9W5REK2_9ACTO</name>
<keyword evidence="1" id="KW-0808">Transferase</keyword>
<dbReference type="RefSeq" id="WP_016443998.1">
    <property type="nucleotide sequence ID" value="NZ_KE150266.1"/>
</dbReference>
<protein>
    <recommendedName>
        <fullName evidence="2">MobA-like NTP transferase domain-containing protein</fullName>
    </recommendedName>
</protein>
<reference evidence="3 4" key="1">
    <citation type="submission" date="2013-05" db="EMBL/GenBank/DDBJ databases">
        <title>The Genome Sequence of Actinomyces europaeus ACS-120-V-COL10B.</title>
        <authorList>
            <consortium name="The Broad Institute Genomics Platform"/>
            <person name="Earl A."/>
            <person name="Ward D."/>
            <person name="Feldgarden M."/>
            <person name="Gevers D."/>
            <person name="Saerens B."/>
            <person name="Vaneechoutte M."/>
            <person name="Walker B."/>
            <person name="Young S."/>
            <person name="Zeng Q."/>
            <person name="Gargeya S."/>
            <person name="Fitzgerald M."/>
            <person name="Haas B."/>
            <person name="Abouelleil A."/>
            <person name="Allen A.W."/>
            <person name="Alvarado L."/>
            <person name="Arachchi H.M."/>
            <person name="Berlin A.M."/>
            <person name="Chapman S.B."/>
            <person name="Gainer-Dewar J."/>
            <person name="Goldberg J."/>
            <person name="Griggs A."/>
            <person name="Gujja S."/>
            <person name="Hansen M."/>
            <person name="Howarth C."/>
            <person name="Imamovic A."/>
            <person name="Ireland A."/>
            <person name="Larimer J."/>
            <person name="McCowan C."/>
            <person name="Murphy C."/>
            <person name="Pearson M."/>
            <person name="Poon T.W."/>
            <person name="Priest M."/>
            <person name="Roberts A."/>
            <person name="Saif S."/>
            <person name="Shea T."/>
            <person name="Sisk P."/>
            <person name="Sykes S."/>
            <person name="Wortman J."/>
            <person name="Nusbaum C."/>
            <person name="Birren B."/>
        </authorList>
    </citation>
    <scope>NUCLEOTIDE SEQUENCE [LARGE SCALE GENOMIC DNA]</scope>
    <source>
        <strain evidence="3 4">ACS-120-V-Col10b</strain>
    </source>
</reference>
<dbReference type="EMBL" id="AGWN01000001">
    <property type="protein sequence ID" value="EPD30886.1"/>
    <property type="molecule type" value="Genomic_DNA"/>
</dbReference>
<gene>
    <name evidence="3" type="ORF">HMPREF9238_00641</name>
</gene>
<proteinExistence type="predicted"/>
<dbReference type="Pfam" id="PF12804">
    <property type="entry name" value="NTP_transf_3"/>
    <property type="match status" value="1"/>
</dbReference>
<keyword evidence="4" id="KW-1185">Reference proteome</keyword>
<dbReference type="GO" id="GO:0016779">
    <property type="term" value="F:nucleotidyltransferase activity"/>
    <property type="evidence" value="ECO:0007669"/>
    <property type="project" value="TreeGrafter"/>
</dbReference>
<evidence type="ECO:0000256" key="1">
    <source>
        <dbReference type="ARBA" id="ARBA00022679"/>
    </source>
</evidence>
<sequence>MTIHTRQNALGSSGGEVRKRLPEAVLVLAGGTAKRLGGVSKPDYKIGPLRLIDIVLAEIDRTGFAGRIVAVAPNELAVREGVELTLEDPPHGGPLAGLGAGVAALADMPGSTLVAVMTCDAPLSPRLWGELCIEIGKVDAAVPVSADAEAWPQYLHGCYRLRALRDLSIYRDVSIRRGFATITAAHVVDTNWCCMDVDTPADAKDMAVRLGFRLV</sequence>
<feature type="domain" description="MobA-like NTP transferase" evidence="2">
    <location>
        <begin position="25"/>
        <end position="168"/>
    </location>
</feature>
<dbReference type="PANTHER" id="PTHR19136:SF81">
    <property type="entry name" value="MOLYBDENUM COFACTOR GUANYLYLTRANSFERASE"/>
    <property type="match status" value="1"/>
</dbReference>
<accession>A0A9W5REK2</accession>
<evidence type="ECO:0000313" key="3">
    <source>
        <dbReference type="EMBL" id="EPD30886.1"/>
    </source>
</evidence>
<organism evidence="3 4">
    <name type="scientific">Gleimia europaea ACS-120-V-Col10b</name>
    <dbReference type="NCBI Taxonomy" id="883069"/>
    <lineage>
        <taxon>Bacteria</taxon>
        <taxon>Bacillati</taxon>
        <taxon>Actinomycetota</taxon>
        <taxon>Actinomycetes</taxon>
        <taxon>Actinomycetales</taxon>
        <taxon>Actinomycetaceae</taxon>
        <taxon>Gleimia</taxon>
    </lineage>
</organism>